<dbReference type="CDD" id="cd21201">
    <property type="entry name" value="CH_VAV"/>
    <property type="match status" value="1"/>
</dbReference>
<dbReference type="Gene3D" id="2.30.29.30">
    <property type="entry name" value="Pleckstrin-homology domain (PH domain)/Phosphotyrosine-binding domain (PTB)"/>
    <property type="match status" value="1"/>
</dbReference>
<dbReference type="InterPro" id="IPR001849">
    <property type="entry name" value="PH_domain"/>
</dbReference>
<dbReference type="InterPro" id="IPR001452">
    <property type="entry name" value="SH3_domain"/>
</dbReference>
<dbReference type="SUPFAM" id="SSF50729">
    <property type="entry name" value="PH domain-like"/>
    <property type="match status" value="1"/>
</dbReference>
<dbReference type="PROSITE" id="PS50081">
    <property type="entry name" value="ZF_DAG_PE_2"/>
    <property type="match status" value="1"/>
</dbReference>
<evidence type="ECO:0000256" key="9">
    <source>
        <dbReference type="PROSITE-ProRule" id="PRU00192"/>
    </source>
</evidence>
<evidence type="ECO:0000256" key="5">
    <source>
        <dbReference type="ARBA" id="ARBA00022771"/>
    </source>
</evidence>
<dbReference type="GO" id="GO:0008270">
    <property type="term" value="F:zinc ion binding"/>
    <property type="evidence" value="ECO:0007669"/>
    <property type="project" value="UniProtKB-KW"/>
</dbReference>
<evidence type="ECO:0000256" key="6">
    <source>
        <dbReference type="ARBA" id="ARBA00022833"/>
    </source>
</evidence>
<dbReference type="SUPFAM" id="SSF50044">
    <property type="entry name" value="SH3-domain"/>
    <property type="match status" value="1"/>
</dbReference>
<feature type="domain" description="DH" evidence="14">
    <location>
        <begin position="252"/>
        <end position="451"/>
    </location>
</feature>
<evidence type="ECO:0000256" key="1">
    <source>
        <dbReference type="ARBA" id="ARBA00022443"/>
    </source>
</evidence>
<keyword evidence="6" id="KW-0862">Zinc</keyword>
<dbReference type="AlphaFoldDB" id="A0A7R9BXI9"/>
<evidence type="ECO:0000256" key="3">
    <source>
        <dbReference type="ARBA" id="ARBA00022658"/>
    </source>
</evidence>
<keyword evidence="4" id="KW-0479">Metal-binding</keyword>
<dbReference type="Pfam" id="PF00130">
    <property type="entry name" value="C1_1"/>
    <property type="match status" value="1"/>
</dbReference>
<dbReference type="InterPro" id="IPR035899">
    <property type="entry name" value="DBL_dom_sf"/>
</dbReference>
<sequence>MAELWKECMRWLIDCKVLPDDHRVTQPSAQVIDLALTLRDGLVLCRLASNLDSSAINLKDVSPRPQTSQFLCVKNIKLFLTACREHFGLTDRELFEPHMLYDLSRFGQVLITLSALSKTAQARSKNIAPFPIVSRGPVDDSIYKNLDEVADHHFPPNHTGRLDSAYDRLRIHFDHTGAVYTSDREEDVYEDICYITFKQTELHEDVVYRRQLDIRASFAEAYYERIEDIYDVICSYSKKNEIPSVTQTPLNKRDHCMKELVETENSYVMALRMLKQHFMKPLSDVLPVAKRDVIFLKIKDLIEIHTGFYSQLCQACQDEADAISPPGSLKHTRANSFDVPSRISDVFLRWKEKFVVYGDFIENLTRAQETIDDLCASEPSIKIEIAKCEMAAEQGKFRLRDLLTVPMQRVLKYHLLLDQLIKNTSSDHDDYDGLRNAHSAFLDLNEYLNEVKRDSDDLQAVQDILLNIEGDNIQAHGGACDPKKFGRHVKEGELKVLFHDNPPKKNRYIFVFDKVLLICKASRVSGTLLFSFLIRMTDGEQYVCKDLLQLSDYKVDETPKDGSKKGDGKGNWTWSWHLVQRVDNTAITMYAKTEQERKHWLAALKGLVERMNPAEARRAGHCFSVATTTPGTNCKFCRLLMKGLVYQGYQCSVCSIVVHKDCLEKLTLYCGRPEPPPRREESLISSSVSLPPPRPLNGPPLPSPRTPLGVEEDLHGYDWFQGRMSRPEATQRLSAKYVPPGTFMVRLSMDRPDIAISVKDEERVRHMRVAIKDEAGFPIGTQDRRYYLANAHFFRSMKELIEWYKDHSLCESFVELDITLQRTYFDILNSVTEVTSNYSYEPGDDGGGDDVKSNVLCLKAGAQVSVLDKKYDNQGWWLVHAQHQTGYFPKSHLSQKPSVA</sequence>
<evidence type="ECO:0000256" key="10">
    <source>
        <dbReference type="SAM" id="MobiDB-lite"/>
    </source>
</evidence>
<dbReference type="PANTHER" id="PTHR45818">
    <property type="entry name" value="PROTEIN VAV"/>
    <property type="match status" value="1"/>
</dbReference>
<dbReference type="Pfam" id="PF00017">
    <property type="entry name" value="SH2"/>
    <property type="match status" value="1"/>
</dbReference>
<dbReference type="InterPro" id="IPR011993">
    <property type="entry name" value="PH-like_dom_sf"/>
</dbReference>
<dbReference type="InterPro" id="IPR036860">
    <property type="entry name" value="SH2_dom_sf"/>
</dbReference>
<dbReference type="EMBL" id="OA885231">
    <property type="protein sequence ID" value="CAD7281800.1"/>
    <property type="molecule type" value="Genomic_DNA"/>
</dbReference>
<dbReference type="PROSITE" id="PS50003">
    <property type="entry name" value="PH_DOMAIN"/>
    <property type="match status" value="1"/>
</dbReference>
<dbReference type="PROSITE" id="PS50001">
    <property type="entry name" value="SH2"/>
    <property type="match status" value="1"/>
</dbReference>
<dbReference type="SUPFAM" id="SSF48065">
    <property type="entry name" value="DBL homology domain (DH-domain)"/>
    <property type="match status" value="1"/>
</dbReference>
<dbReference type="SMART" id="SM00325">
    <property type="entry name" value="RhoGEF"/>
    <property type="match status" value="1"/>
</dbReference>
<dbReference type="PROSITE" id="PS00741">
    <property type="entry name" value="DH_1"/>
    <property type="match status" value="1"/>
</dbReference>
<evidence type="ECO:0000313" key="17">
    <source>
        <dbReference type="EMBL" id="CAD7281800.1"/>
    </source>
</evidence>
<dbReference type="PROSITE" id="PS50010">
    <property type="entry name" value="DH_2"/>
    <property type="match status" value="1"/>
</dbReference>
<dbReference type="EMBL" id="CAJPEX010003194">
    <property type="protein sequence ID" value="CAG0921952.1"/>
    <property type="molecule type" value="Genomic_DNA"/>
</dbReference>
<keyword evidence="2" id="KW-0597">Phosphoprotein</keyword>
<dbReference type="InterPro" id="IPR046349">
    <property type="entry name" value="C1-like_sf"/>
</dbReference>
<name>A0A7R9BXI9_9CRUS</name>
<keyword evidence="7 8" id="KW-0727">SH2 domain</keyword>
<organism evidence="17">
    <name type="scientific">Notodromas monacha</name>
    <dbReference type="NCBI Taxonomy" id="399045"/>
    <lineage>
        <taxon>Eukaryota</taxon>
        <taxon>Metazoa</taxon>
        <taxon>Ecdysozoa</taxon>
        <taxon>Arthropoda</taxon>
        <taxon>Crustacea</taxon>
        <taxon>Oligostraca</taxon>
        <taxon>Ostracoda</taxon>
        <taxon>Podocopa</taxon>
        <taxon>Podocopida</taxon>
        <taxon>Cypridocopina</taxon>
        <taxon>Cypridoidea</taxon>
        <taxon>Cyprididae</taxon>
        <taxon>Notodromas</taxon>
    </lineage>
</organism>
<feature type="domain" description="PH" evidence="13">
    <location>
        <begin position="487"/>
        <end position="609"/>
    </location>
</feature>
<dbReference type="GO" id="GO:0048468">
    <property type="term" value="P:cell development"/>
    <property type="evidence" value="ECO:0007669"/>
    <property type="project" value="UniProtKB-ARBA"/>
</dbReference>
<dbReference type="Pfam" id="PF00621">
    <property type="entry name" value="RhoGEF"/>
    <property type="match status" value="1"/>
</dbReference>
<dbReference type="OrthoDB" id="5340910at2759"/>
<dbReference type="PROSITE" id="PS50002">
    <property type="entry name" value="SH3"/>
    <property type="match status" value="1"/>
</dbReference>
<proteinExistence type="predicted"/>
<feature type="domain" description="Calponin-homology (CH)" evidence="15">
    <location>
        <begin position="2"/>
        <end position="121"/>
    </location>
</feature>
<dbReference type="SMART" id="SM00252">
    <property type="entry name" value="SH2"/>
    <property type="match status" value="1"/>
</dbReference>
<feature type="domain" description="SH3" evidence="12">
    <location>
        <begin position="829"/>
        <end position="898"/>
    </location>
</feature>
<dbReference type="GO" id="GO:0035556">
    <property type="term" value="P:intracellular signal transduction"/>
    <property type="evidence" value="ECO:0007669"/>
    <property type="project" value="InterPro"/>
</dbReference>
<dbReference type="Gene3D" id="2.30.30.40">
    <property type="entry name" value="SH3 Domains"/>
    <property type="match status" value="1"/>
</dbReference>
<evidence type="ECO:0000259" key="15">
    <source>
        <dbReference type="PROSITE" id="PS50021"/>
    </source>
</evidence>
<dbReference type="GO" id="GO:0016477">
    <property type="term" value="P:cell migration"/>
    <property type="evidence" value="ECO:0007669"/>
    <property type="project" value="TreeGrafter"/>
</dbReference>
<dbReference type="Pfam" id="PF00307">
    <property type="entry name" value="CH"/>
    <property type="match status" value="1"/>
</dbReference>
<dbReference type="InterPro" id="IPR036872">
    <property type="entry name" value="CH_dom_sf"/>
</dbReference>
<dbReference type="InterPro" id="IPR001715">
    <property type="entry name" value="CH_dom"/>
</dbReference>
<keyword evidence="18" id="KW-1185">Reference proteome</keyword>
<evidence type="ECO:0000259" key="12">
    <source>
        <dbReference type="PROSITE" id="PS50002"/>
    </source>
</evidence>
<dbReference type="Pfam" id="PF22697">
    <property type="entry name" value="SOS1_NGEF_PH"/>
    <property type="match status" value="1"/>
</dbReference>
<dbReference type="GO" id="GO:0005085">
    <property type="term" value="F:guanyl-nucleotide exchange factor activity"/>
    <property type="evidence" value="ECO:0007669"/>
    <property type="project" value="UniProtKB-KW"/>
</dbReference>
<evidence type="ECO:0000256" key="8">
    <source>
        <dbReference type="PROSITE-ProRule" id="PRU00191"/>
    </source>
</evidence>
<dbReference type="SMART" id="SM00326">
    <property type="entry name" value="SH3"/>
    <property type="match status" value="1"/>
</dbReference>
<feature type="compositionally biased region" description="Pro residues" evidence="10">
    <location>
        <begin position="690"/>
        <end position="705"/>
    </location>
</feature>
<feature type="domain" description="Phorbol-ester/DAG-type" evidence="16">
    <location>
        <begin position="620"/>
        <end position="670"/>
    </location>
</feature>
<evidence type="ECO:0000259" key="13">
    <source>
        <dbReference type="PROSITE" id="PS50003"/>
    </source>
</evidence>
<accession>A0A7R9BXI9</accession>
<dbReference type="InterPro" id="IPR002219">
    <property type="entry name" value="PKC_DAG/PE"/>
</dbReference>
<evidence type="ECO:0000259" key="16">
    <source>
        <dbReference type="PROSITE" id="PS50081"/>
    </source>
</evidence>
<dbReference type="SUPFAM" id="SSF55550">
    <property type="entry name" value="SH2 domain"/>
    <property type="match status" value="1"/>
</dbReference>
<gene>
    <name evidence="17" type="ORF">NMOB1V02_LOCUS9436</name>
</gene>
<dbReference type="SUPFAM" id="SSF47576">
    <property type="entry name" value="Calponin-homology domain, CH-domain"/>
    <property type="match status" value="1"/>
</dbReference>
<dbReference type="InterPro" id="IPR000980">
    <property type="entry name" value="SH2"/>
</dbReference>
<evidence type="ECO:0000259" key="11">
    <source>
        <dbReference type="PROSITE" id="PS50001"/>
    </source>
</evidence>
<evidence type="ECO:0000313" key="18">
    <source>
        <dbReference type="Proteomes" id="UP000678499"/>
    </source>
</evidence>
<evidence type="ECO:0000259" key="14">
    <source>
        <dbReference type="PROSITE" id="PS50010"/>
    </source>
</evidence>
<dbReference type="CDD" id="cd20810">
    <property type="entry name" value="C1_VAV"/>
    <property type="match status" value="1"/>
</dbReference>
<dbReference type="Proteomes" id="UP000678499">
    <property type="component" value="Unassembled WGS sequence"/>
</dbReference>
<evidence type="ECO:0000256" key="2">
    <source>
        <dbReference type="ARBA" id="ARBA00022553"/>
    </source>
</evidence>
<dbReference type="Gene3D" id="1.10.418.10">
    <property type="entry name" value="Calponin-like domain"/>
    <property type="match status" value="1"/>
</dbReference>
<keyword evidence="1 9" id="KW-0728">SH3 domain</keyword>
<dbReference type="Gene3D" id="3.30.60.20">
    <property type="match status" value="1"/>
</dbReference>
<feature type="domain" description="SH2" evidence="11">
    <location>
        <begin position="719"/>
        <end position="820"/>
    </location>
</feature>
<dbReference type="SUPFAM" id="SSF57889">
    <property type="entry name" value="Cysteine-rich domain"/>
    <property type="match status" value="1"/>
</dbReference>
<keyword evidence="3" id="KW-0344">Guanine-nucleotide releasing factor</keyword>
<dbReference type="SMART" id="SM00233">
    <property type="entry name" value="PH"/>
    <property type="match status" value="1"/>
</dbReference>
<keyword evidence="5" id="KW-0863">Zinc-finger</keyword>
<dbReference type="Gene3D" id="1.20.900.10">
    <property type="entry name" value="Dbl homology (DH) domain"/>
    <property type="match status" value="1"/>
</dbReference>
<dbReference type="Gene3D" id="3.30.505.10">
    <property type="entry name" value="SH2 domain"/>
    <property type="match status" value="1"/>
</dbReference>
<evidence type="ECO:0000256" key="7">
    <source>
        <dbReference type="ARBA" id="ARBA00022999"/>
    </source>
</evidence>
<feature type="region of interest" description="Disordered" evidence="10">
    <location>
        <begin position="675"/>
        <end position="705"/>
    </location>
</feature>
<dbReference type="PROSITE" id="PS50021">
    <property type="entry name" value="CH"/>
    <property type="match status" value="1"/>
</dbReference>
<dbReference type="CDD" id="cd00160">
    <property type="entry name" value="RhoGEF"/>
    <property type="match status" value="1"/>
</dbReference>
<dbReference type="InterPro" id="IPR055251">
    <property type="entry name" value="SOS1_NGEF_PH"/>
</dbReference>
<evidence type="ECO:0000256" key="4">
    <source>
        <dbReference type="ARBA" id="ARBA00022723"/>
    </source>
</evidence>
<dbReference type="PANTHER" id="PTHR45818:SF3">
    <property type="entry name" value="PROTEIN VAV"/>
    <property type="match status" value="1"/>
</dbReference>
<dbReference type="SMART" id="SM00033">
    <property type="entry name" value="CH"/>
    <property type="match status" value="1"/>
</dbReference>
<dbReference type="InterPro" id="IPR001331">
    <property type="entry name" value="GDS_CDC24_CS"/>
</dbReference>
<dbReference type="SMART" id="SM00109">
    <property type="entry name" value="C1"/>
    <property type="match status" value="1"/>
</dbReference>
<dbReference type="PROSITE" id="PS00479">
    <property type="entry name" value="ZF_DAG_PE_1"/>
    <property type="match status" value="1"/>
</dbReference>
<dbReference type="InterPro" id="IPR036028">
    <property type="entry name" value="SH3-like_dom_sf"/>
</dbReference>
<protein>
    <submittedName>
        <fullName evidence="17">Uncharacterized protein</fullName>
    </submittedName>
</protein>
<dbReference type="GO" id="GO:0005737">
    <property type="term" value="C:cytoplasm"/>
    <property type="evidence" value="ECO:0007669"/>
    <property type="project" value="TreeGrafter"/>
</dbReference>
<dbReference type="InterPro" id="IPR000219">
    <property type="entry name" value="DH_dom"/>
</dbReference>
<dbReference type="PRINTS" id="PR00401">
    <property type="entry name" value="SH2DOMAIN"/>
</dbReference>
<reference evidence="17" key="1">
    <citation type="submission" date="2020-11" db="EMBL/GenBank/DDBJ databases">
        <authorList>
            <person name="Tran Van P."/>
        </authorList>
    </citation>
    <scope>NUCLEOTIDE SEQUENCE</scope>
</reference>